<organism evidence="6 7">
    <name type="scientific">Siccirubricoccus soli</name>
    <dbReference type="NCBI Taxonomy" id="2899147"/>
    <lineage>
        <taxon>Bacteria</taxon>
        <taxon>Pseudomonadati</taxon>
        <taxon>Pseudomonadota</taxon>
        <taxon>Alphaproteobacteria</taxon>
        <taxon>Acetobacterales</taxon>
        <taxon>Roseomonadaceae</taxon>
        <taxon>Siccirubricoccus</taxon>
    </lineage>
</organism>
<reference evidence="6 7" key="1">
    <citation type="submission" date="2021-12" db="EMBL/GenBank/DDBJ databases">
        <title>Siccirubricoccus leaddurans sp. nov., a high concentration Zn2+ tolerance bacterium.</title>
        <authorList>
            <person name="Cao Y."/>
        </authorList>
    </citation>
    <scope>NUCLEOTIDE SEQUENCE [LARGE SCALE GENOMIC DNA]</scope>
    <source>
        <strain evidence="6 7">KC 17139</strain>
    </source>
</reference>
<dbReference type="SUPFAM" id="SSF53850">
    <property type="entry name" value="Periplasmic binding protein-like II"/>
    <property type="match status" value="1"/>
</dbReference>
<dbReference type="EMBL" id="JAFIRR010000152">
    <property type="protein sequence ID" value="MCO6418794.1"/>
    <property type="molecule type" value="Genomic_DNA"/>
</dbReference>
<sequence>MGLTMLAGGAAAQRPADEVVLGIAVPPSSVDPHVLNASPNSQLAAHVFSRLVERDARFQPRPGLAREWRQVGEDAWEFRLVPGVLWHDGRPFTAEDVAFSLARAKAVPNGPGGFGGLLRMVARVEVTEPLVLRITTRRPHAQLPLELSTLSIVSRHAGQGATTEDYNSGRAAIGTGPYRLLSHLPNERTELVRNEHYFGPREPWARVTLKVLPQEAARAAALRSGAADLIEQVPAADLAAFRRDTRFGVFVTPGLRLMFLQLDLGHPQAPQVTDGLGRPLAANPFRDRRVRLALSHAIDRAALAERVLGGAAVPAGQWLPPGTPSFDPGIAPPRHDPALARRLLAEAGYPEGFRLLLLGPQGRYLGDLAMAQAVAGMWDAVGVATEVVTLPWAGYTARSMHLDFAARLASWTSLTGEASNPLSHVLGTYDPVLRRGSANLGRYSNPALDSLVEQAMATEAAPAREAMLRQALRLAAEDVPVIPLVRPLAAWAARRGLRYEPRMDERTLAMGLRPE</sequence>
<dbReference type="Gene3D" id="3.90.76.10">
    <property type="entry name" value="Dipeptide-binding Protein, Domain 1"/>
    <property type="match status" value="1"/>
</dbReference>
<dbReference type="PIRSF" id="PIRSF002741">
    <property type="entry name" value="MppA"/>
    <property type="match status" value="1"/>
</dbReference>
<dbReference type="Gene3D" id="3.40.190.10">
    <property type="entry name" value="Periplasmic binding protein-like II"/>
    <property type="match status" value="1"/>
</dbReference>
<evidence type="ECO:0000259" key="5">
    <source>
        <dbReference type="Pfam" id="PF00496"/>
    </source>
</evidence>
<feature type="domain" description="Solute-binding protein family 5" evidence="5">
    <location>
        <begin position="60"/>
        <end position="428"/>
    </location>
</feature>
<dbReference type="InterPro" id="IPR039424">
    <property type="entry name" value="SBP_5"/>
</dbReference>
<dbReference type="PANTHER" id="PTHR30290">
    <property type="entry name" value="PERIPLASMIC BINDING COMPONENT OF ABC TRANSPORTER"/>
    <property type="match status" value="1"/>
</dbReference>
<dbReference type="Pfam" id="PF00496">
    <property type="entry name" value="SBP_bac_5"/>
    <property type="match status" value="1"/>
</dbReference>
<evidence type="ECO:0000256" key="3">
    <source>
        <dbReference type="ARBA" id="ARBA00022448"/>
    </source>
</evidence>
<evidence type="ECO:0000313" key="7">
    <source>
        <dbReference type="Proteomes" id="UP001523392"/>
    </source>
</evidence>
<evidence type="ECO:0000256" key="4">
    <source>
        <dbReference type="ARBA" id="ARBA00022729"/>
    </source>
</evidence>
<comment type="caution">
    <text evidence="6">The sequence shown here is derived from an EMBL/GenBank/DDBJ whole genome shotgun (WGS) entry which is preliminary data.</text>
</comment>
<comment type="similarity">
    <text evidence="2">Belongs to the bacterial solute-binding protein 5 family.</text>
</comment>
<dbReference type="Gene3D" id="3.10.105.10">
    <property type="entry name" value="Dipeptide-binding Protein, Domain 3"/>
    <property type="match status" value="1"/>
</dbReference>
<keyword evidence="4" id="KW-0732">Signal</keyword>
<gene>
    <name evidence="6" type="ORF">JYK14_21915</name>
</gene>
<protein>
    <submittedName>
        <fullName evidence="6">ABC transporter substrate-binding protein</fullName>
    </submittedName>
</protein>
<comment type="subcellular location">
    <subcellularLocation>
        <location evidence="1">Periplasm</location>
    </subcellularLocation>
</comment>
<dbReference type="Proteomes" id="UP001523392">
    <property type="component" value="Unassembled WGS sequence"/>
</dbReference>
<dbReference type="InterPro" id="IPR000914">
    <property type="entry name" value="SBP_5_dom"/>
</dbReference>
<keyword evidence="7" id="KW-1185">Reference proteome</keyword>
<keyword evidence="3" id="KW-0813">Transport</keyword>
<dbReference type="RefSeq" id="WP_252955422.1">
    <property type="nucleotide sequence ID" value="NZ_JAFIRR010000152.1"/>
</dbReference>
<evidence type="ECO:0000313" key="6">
    <source>
        <dbReference type="EMBL" id="MCO6418794.1"/>
    </source>
</evidence>
<dbReference type="CDD" id="cd08498">
    <property type="entry name" value="PBP2_NikA_DppA_OppA_like_2"/>
    <property type="match status" value="1"/>
</dbReference>
<dbReference type="PANTHER" id="PTHR30290:SF9">
    <property type="entry name" value="OLIGOPEPTIDE-BINDING PROTEIN APPA"/>
    <property type="match status" value="1"/>
</dbReference>
<evidence type="ECO:0000256" key="1">
    <source>
        <dbReference type="ARBA" id="ARBA00004418"/>
    </source>
</evidence>
<evidence type="ECO:0000256" key="2">
    <source>
        <dbReference type="ARBA" id="ARBA00005695"/>
    </source>
</evidence>
<proteinExistence type="inferred from homology"/>
<accession>A0ABT1DA27</accession>
<dbReference type="InterPro" id="IPR030678">
    <property type="entry name" value="Peptide/Ni-bd"/>
</dbReference>
<name>A0ABT1DA27_9PROT</name>